<protein>
    <recommendedName>
        <fullName evidence="1">N,N-dimethylformamidase beta subunit-like C-terminal domain-containing protein</fullName>
    </recommendedName>
</protein>
<name>A0A4R5AID6_9ACTN</name>
<keyword evidence="3" id="KW-1185">Reference proteome</keyword>
<dbReference type="SUPFAM" id="SSF49899">
    <property type="entry name" value="Concanavalin A-like lectins/glucanases"/>
    <property type="match status" value="1"/>
</dbReference>
<dbReference type="RefSeq" id="WP_132102750.1">
    <property type="nucleotide sequence ID" value="NZ_SMLB01000008.1"/>
</dbReference>
<sequence length="756" mass="82298">MRVVGYTNTPCVAPGELLEVMVSTTTGRVNAQLVRLAHADSHAESPGHQEVPVDCSLNASYKAEPQALVRGSYVVLPAKRRPWTSNSLTVHLFMYPTTCDGRSRTIVSCGAGTPGGWALELDADARLQLELHEPGGAVRRMRSSGAIEAEMWFAVSFTAESSSGVFAAGARHLRRTGRRTSVVHRADLNISGTADLTGIPGTVADLLIGARDSGGSHMAHGFDGKVGNPSIHDVVLRAEELTELDLGRVPSTVTNPVAAWDFGSEPQARRVLDTGPGGRHGHTINLPARGVPGPFWDHEVADHRVAPDQFGAIHLHSDDLDDARWQPVIEWTVPDLPSGAYALRLTDEAIGEDRIPLFIRPRHGRPTSDVLFIAPVFSYLAYANEHCLEDEDLRASFVESVGSIDYPKQPEDEYIIDNRLHSLYDRHADGSGVCYSSWRRPLLSLRPGYRWTPLALGRGGAHQLNADLYILDWLRARGFSYDVVTDVELHREGLELLEPYRVVLTGSHPEYVSMAMLDALLGFRDGGGRIMYLGGNGFYWVTALEEIEGHTIEVRRWGPATRAWEVEPGAWHLSTTGELGGIWRMRGLAPQELTGVGFTAQGYGLGRPYRRTDASHDPRVDFVFAGLEGTTIGDHPNLVCGHGAAGVEIDRADTSLGTPEHALVLASAAGFTDHFQHAIEEVMVADSAQGGSQNDKVRADMVFFESDNGGAVFSVGSIAWSGSLAHNGYVNDVSRITENVLRRFLDPRPFSVPSDS</sequence>
<gene>
    <name evidence="2" type="ORF">E1262_08790</name>
</gene>
<dbReference type="InterPro" id="IPR013320">
    <property type="entry name" value="ConA-like_dom_sf"/>
</dbReference>
<accession>A0A4R5AID6</accession>
<dbReference type="Pfam" id="PF20254">
    <property type="entry name" value="DMFA2_C"/>
    <property type="match status" value="1"/>
</dbReference>
<comment type="caution">
    <text evidence="2">The sequence shown here is derived from an EMBL/GenBank/DDBJ whole genome shotgun (WGS) entry which is preliminary data.</text>
</comment>
<evidence type="ECO:0000259" key="1">
    <source>
        <dbReference type="Pfam" id="PF20254"/>
    </source>
</evidence>
<feature type="domain" description="N,N-dimethylformamidase beta subunit-like C-terminal" evidence="1">
    <location>
        <begin position="308"/>
        <end position="729"/>
    </location>
</feature>
<proteinExistence type="predicted"/>
<reference evidence="2 3" key="1">
    <citation type="submission" date="2019-02" db="EMBL/GenBank/DDBJ databases">
        <title>Draft genome sequences of novel Actinobacteria.</title>
        <authorList>
            <person name="Sahin N."/>
            <person name="Ay H."/>
            <person name="Saygin H."/>
        </authorList>
    </citation>
    <scope>NUCLEOTIDE SEQUENCE [LARGE SCALE GENOMIC DNA]</scope>
    <source>
        <strain evidence="2 3">8K307</strain>
    </source>
</reference>
<evidence type="ECO:0000313" key="3">
    <source>
        <dbReference type="Proteomes" id="UP000295217"/>
    </source>
</evidence>
<dbReference type="AlphaFoldDB" id="A0A4R5AID6"/>
<dbReference type="Pfam" id="PF13385">
    <property type="entry name" value="Laminin_G_3"/>
    <property type="match status" value="1"/>
</dbReference>
<dbReference type="Gene3D" id="2.60.120.200">
    <property type="match status" value="1"/>
</dbReference>
<dbReference type="OrthoDB" id="505641at2"/>
<organism evidence="2 3">
    <name type="scientific">Jiangella aurantiaca</name>
    <dbReference type="NCBI Taxonomy" id="2530373"/>
    <lineage>
        <taxon>Bacteria</taxon>
        <taxon>Bacillati</taxon>
        <taxon>Actinomycetota</taxon>
        <taxon>Actinomycetes</taxon>
        <taxon>Jiangellales</taxon>
        <taxon>Jiangellaceae</taxon>
        <taxon>Jiangella</taxon>
    </lineage>
</organism>
<dbReference type="Proteomes" id="UP000295217">
    <property type="component" value="Unassembled WGS sequence"/>
</dbReference>
<dbReference type="EMBL" id="SMLB01000008">
    <property type="protein sequence ID" value="TDD70734.1"/>
    <property type="molecule type" value="Genomic_DNA"/>
</dbReference>
<evidence type="ECO:0000313" key="2">
    <source>
        <dbReference type="EMBL" id="TDD70734.1"/>
    </source>
</evidence>
<dbReference type="InterPro" id="IPR046540">
    <property type="entry name" value="DMFA2_C"/>
</dbReference>